<evidence type="ECO:0000256" key="4">
    <source>
        <dbReference type="ARBA" id="ARBA00022840"/>
    </source>
</evidence>
<keyword evidence="1 7" id="KW-0808">Transferase</keyword>
<dbReference type="Gene3D" id="1.25.40.10">
    <property type="entry name" value="Tetratricopeptide repeat domain"/>
    <property type="match status" value="1"/>
</dbReference>
<dbReference type="PROSITE" id="PS50011">
    <property type="entry name" value="PROTEIN_KINASE_DOM"/>
    <property type="match status" value="1"/>
</dbReference>
<evidence type="ECO:0000256" key="5">
    <source>
        <dbReference type="PROSITE-ProRule" id="PRU10141"/>
    </source>
</evidence>
<sequence>MSLSQLSAAELARIDSICLRFEAELKAGQDPCIQKWMDEHPDVDREVLQAELAAVRAELSEVGQRSTGGPEGDPCREGVAGLEPGESVIRPGAQLGPYKVESLIGRGGMGRVYLGLDTRLDRAVAIKVLADDWAQRQDRVERFERESRAVAAMRHPNIVSLFDIGSHCGRPYAVMEWLDGETLRDRIKRGPINAAETRHIGAQAAEALAAAHANGIVHRDLKPENLVLIGPLGKCPDPAPTAIVKLLDFGLSRASQEDLDGSQDPTASGIVMGTAGYMAPEQARGEKATFAADIFGLGCVLHECFYHRPPFPGKTLAESLGAVLHADPKEDAEIAASDPDLAEVIRRCLRKQPEDRPRSAAEVSRWLRSRTLLVTATDSGHRDLTVKKLEAGETLELPSHPHLAPALPGPPTTLSRRRLGMMLVAAAAVGGAAWWRWGGESPRIESLAVLPLEVKESQSRQPLGARTLSDEEMVAAMLVNQLARQQSLKVVPFRPIRASSPQYAQVGKELGVDGLVLVQIVGQGQQRRVHLQLVEADSSAVLWGKEFQYSEGASLLTQRDSAARIAQEIGIQVASIRHGALTEEGAAFSCLVRGEARLDPDSEDGLRGALGCFDHARQVDPLFAEAHAGFALSAMTLAALSPPEESQELVVEARSAMLKALELRPDEGTTNLAAAMINWRDDRNFESAERHFQKTLKEMPNSWHAQHEYALFASARRQQTEAIAAIRRAVTLNPLSQTLRVDEARLNWFDGQPQLAKPAVDAMLADADKREKAAGLAIDQLEQTEDYDAAAALQDMTAVAGRADLYFAQRQAKLDEYPYGPFGPTMNQAILDARLDRIDDTYLAELISLRPTTLVLLMSAHPAFAGYRDRPIAEQVDARLPRAYGRSPQA</sequence>
<evidence type="ECO:0000256" key="1">
    <source>
        <dbReference type="ARBA" id="ARBA00022679"/>
    </source>
</evidence>
<feature type="binding site" evidence="5">
    <location>
        <position position="127"/>
    </location>
    <ligand>
        <name>ATP</name>
        <dbReference type="ChEBI" id="CHEBI:30616"/>
    </ligand>
</feature>
<dbReference type="AlphaFoldDB" id="A0A5B9R5E8"/>
<dbReference type="CDD" id="cd14014">
    <property type="entry name" value="STKc_PknB_like"/>
    <property type="match status" value="1"/>
</dbReference>
<dbReference type="RefSeq" id="WP_068135421.1">
    <property type="nucleotide sequence ID" value="NZ_CP042914.1"/>
</dbReference>
<evidence type="ECO:0000313" key="7">
    <source>
        <dbReference type="EMBL" id="QEG41731.1"/>
    </source>
</evidence>
<protein>
    <submittedName>
        <fullName evidence="7">Serine/threonine-protein kinase PknB</fullName>
        <ecNumber evidence="7">2.7.11.1</ecNumber>
    </submittedName>
</protein>
<dbReference type="InterPro" id="IPR008271">
    <property type="entry name" value="Ser/Thr_kinase_AS"/>
</dbReference>
<dbReference type="InterPro" id="IPR000719">
    <property type="entry name" value="Prot_kinase_dom"/>
</dbReference>
<keyword evidence="4 5" id="KW-0067">ATP-binding</keyword>
<dbReference type="SMART" id="SM00220">
    <property type="entry name" value="S_TKc"/>
    <property type="match status" value="1"/>
</dbReference>
<dbReference type="EC" id="2.7.11.1" evidence="7"/>
<dbReference type="PANTHER" id="PTHR43289">
    <property type="entry name" value="MITOGEN-ACTIVATED PROTEIN KINASE KINASE KINASE 20-RELATED"/>
    <property type="match status" value="1"/>
</dbReference>
<feature type="domain" description="Protein kinase" evidence="6">
    <location>
        <begin position="98"/>
        <end position="367"/>
    </location>
</feature>
<dbReference type="Pfam" id="PF00069">
    <property type="entry name" value="Pkinase"/>
    <property type="match status" value="1"/>
</dbReference>
<dbReference type="Proteomes" id="UP000325286">
    <property type="component" value="Chromosome"/>
</dbReference>
<dbReference type="InterPro" id="IPR011990">
    <property type="entry name" value="TPR-like_helical_dom_sf"/>
</dbReference>
<dbReference type="EMBL" id="CP042914">
    <property type="protein sequence ID" value="QEG41731.1"/>
    <property type="molecule type" value="Genomic_DNA"/>
</dbReference>
<name>A0A5B9R5E8_9BACT</name>
<keyword evidence="3 7" id="KW-0418">Kinase</keyword>
<evidence type="ECO:0000313" key="8">
    <source>
        <dbReference type="Proteomes" id="UP000325286"/>
    </source>
</evidence>
<dbReference type="InterPro" id="IPR011009">
    <property type="entry name" value="Kinase-like_dom_sf"/>
</dbReference>
<dbReference type="PROSITE" id="PS00107">
    <property type="entry name" value="PROTEIN_KINASE_ATP"/>
    <property type="match status" value="1"/>
</dbReference>
<dbReference type="InterPro" id="IPR017441">
    <property type="entry name" value="Protein_kinase_ATP_BS"/>
</dbReference>
<accession>A0A5B9R5E8</accession>
<dbReference type="PROSITE" id="PS00108">
    <property type="entry name" value="PROTEIN_KINASE_ST"/>
    <property type="match status" value="1"/>
</dbReference>
<organism evidence="7 8">
    <name type="scientific">Roseimaritima ulvae</name>
    <dbReference type="NCBI Taxonomy" id="980254"/>
    <lineage>
        <taxon>Bacteria</taxon>
        <taxon>Pseudomonadati</taxon>
        <taxon>Planctomycetota</taxon>
        <taxon>Planctomycetia</taxon>
        <taxon>Pirellulales</taxon>
        <taxon>Pirellulaceae</taxon>
        <taxon>Roseimaritima</taxon>
    </lineage>
</organism>
<keyword evidence="8" id="KW-1185">Reference proteome</keyword>
<dbReference type="SUPFAM" id="SSF56112">
    <property type="entry name" value="Protein kinase-like (PK-like)"/>
    <property type="match status" value="1"/>
</dbReference>
<proteinExistence type="predicted"/>
<evidence type="ECO:0000259" key="6">
    <source>
        <dbReference type="PROSITE" id="PS50011"/>
    </source>
</evidence>
<dbReference type="Gene3D" id="1.10.510.10">
    <property type="entry name" value="Transferase(Phosphotransferase) domain 1"/>
    <property type="match status" value="1"/>
</dbReference>
<gene>
    <name evidence="7" type="primary">pknB_26</name>
    <name evidence="7" type="ORF">UC8_37570</name>
</gene>
<dbReference type="Gene3D" id="3.30.200.20">
    <property type="entry name" value="Phosphorylase Kinase, domain 1"/>
    <property type="match status" value="1"/>
</dbReference>
<dbReference type="PANTHER" id="PTHR43289:SF6">
    <property type="entry name" value="SERINE_THREONINE-PROTEIN KINASE NEKL-3"/>
    <property type="match status" value="1"/>
</dbReference>
<reference evidence="7 8" key="1">
    <citation type="submission" date="2019-08" db="EMBL/GenBank/DDBJ databases">
        <title>Deep-cultivation of Planctomycetes and their phenomic and genomic characterization uncovers novel biology.</title>
        <authorList>
            <person name="Wiegand S."/>
            <person name="Jogler M."/>
            <person name="Boedeker C."/>
            <person name="Pinto D."/>
            <person name="Vollmers J."/>
            <person name="Rivas-Marin E."/>
            <person name="Kohn T."/>
            <person name="Peeters S.H."/>
            <person name="Heuer A."/>
            <person name="Rast P."/>
            <person name="Oberbeckmann S."/>
            <person name="Bunk B."/>
            <person name="Jeske O."/>
            <person name="Meyerdierks A."/>
            <person name="Storesund J.E."/>
            <person name="Kallscheuer N."/>
            <person name="Luecker S."/>
            <person name="Lage O.M."/>
            <person name="Pohl T."/>
            <person name="Merkel B.J."/>
            <person name="Hornburger P."/>
            <person name="Mueller R.-W."/>
            <person name="Bruemmer F."/>
            <person name="Labrenz M."/>
            <person name="Spormann A.M."/>
            <person name="Op den Camp H."/>
            <person name="Overmann J."/>
            <person name="Amann R."/>
            <person name="Jetten M.S.M."/>
            <person name="Mascher T."/>
            <person name="Medema M.H."/>
            <person name="Devos D.P."/>
            <person name="Kaster A.-K."/>
            <person name="Ovreas L."/>
            <person name="Rohde M."/>
            <person name="Galperin M.Y."/>
            <person name="Jogler C."/>
        </authorList>
    </citation>
    <scope>NUCLEOTIDE SEQUENCE [LARGE SCALE GENOMIC DNA]</scope>
    <source>
        <strain evidence="7 8">UC8</strain>
    </source>
</reference>
<evidence type="ECO:0000256" key="3">
    <source>
        <dbReference type="ARBA" id="ARBA00022777"/>
    </source>
</evidence>
<dbReference type="SUPFAM" id="SSF48452">
    <property type="entry name" value="TPR-like"/>
    <property type="match status" value="1"/>
</dbReference>
<dbReference type="KEGG" id="rul:UC8_37570"/>
<dbReference type="OrthoDB" id="9801841at2"/>
<dbReference type="GO" id="GO:0004674">
    <property type="term" value="F:protein serine/threonine kinase activity"/>
    <property type="evidence" value="ECO:0007669"/>
    <property type="project" value="UniProtKB-EC"/>
</dbReference>
<evidence type="ECO:0000256" key="2">
    <source>
        <dbReference type="ARBA" id="ARBA00022741"/>
    </source>
</evidence>
<dbReference type="GO" id="GO:0005524">
    <property type="term" value="F:ATP binding"/>
    <property type="evidence" value="ECO:0007669"/>
    <property type="project" value="UniProtKB-UniRule"/>
</dbReference>
<keyword evidence="2 5" id="KW-0547">Nucleotide-binding</keyword>